<feature type="compositionally biased region" description="Basic residues" evidence="1">
    <location>
        <begin position="1"/>
        <end position="22"/>
    </location>
</feature>
<feature type="compositionally biased region" description="Low complexity" evidence="1">
    <location>
        <begin position="385"/>
        <end position="429"/>
    </location>
</feature>
<feature type="compositionally biased region" description="Basic residues" evidence="1">
    <location>
        <begin position="191"/>
        <end position="202"/>
    </location>
</feature>
<evidence type="ECO:0000313" key="2">
    <source>
        <dbReference type="EMBL" id="TPX15502.1"/>
    </source>
</evidence>
<reference evidence="2 3" key="1">
    <citation type="submission" date="2019-06" db="EMBL/GenBank/DDBJ databases">
        <title>Draft genome sequence of the filamentous fungus Phialemoniopsis curvata isolated from diesel fuel.</title>
        <authorList>
            <person name="Varaljay V.A."/>
            <person name="Lyon W.J."/>
            <person name="Crouch A.L."/>
            <person name="Drake C.E."/>
            <person name="Hollomon J.M."/>
            <person name="Nadeau L.J."/>
            <person name="Nunn H.S."/>
            <person name="Stevenson B.S."/>
            <person name="Bojanowski C.L."/>
            <person name="Crookes-Goodson W.J."/>
        </authorList>
    </citation>
    <scope>NUCLEOTIDE SEQUENCE [LARGE SCALE GENOMIC DNA]</scope>
    <source>
        <strain evidence="2 3">D216</strain>
    </source>
</reference>
<dbReference type="STRING" id="1093900.A0A507AZT1"/>
<feature type="compositionally biased region" description="Polar residues" evidence="1">
    <location>
        <begin position="102"/>
        <end position="115"/>
    </location>
</feature>
<sequence>MESHHKITKPRSKMVKPILKKLSHSEKNSLDLDRGWDEQAGGYGWAGGGGGGGGLYESAGAGRSAKDVSFIFGEPSAPMVSSSATGSGAASAAARPRFQHGRSPSGTSHVSVATNGSGGPPRAGSFVHPFQQTPRTSTPPLMSYANSMASFDCGPRDYSPTITEDDDGTVGCGGGGDEDDVSVPPSLSTQVHHHHHHHHRTHSSSLSQSNLRRPSLASQRTSSFSDVSGAKPLRINTKPATARRGPGKLSSSLSHSDLHLNLTLDSPISSTLNANSAFPPSTSSQAPSIISPISLSASVAPMSPLRSSLDGFRLRSRSEVDTWDRAETIREARRRFEERERAKDEKREREASKKQERREQREAKVLEKAHAAQLRKNSRSSTDVPGLAGLAPRRPGPAAVATGSSKSSSRRGSSAAAAKKLSSDLAASSTDEKRGAEFLSSNYDSVEGGRTPRLGGGVDDVRFQPAGPRRGAAKRRTQGYWTGFILWLRTRLFRLGKA</sequence>
<comment type="caution">
    <text evidence="2">The sequence shown here is derived from an EMBL/GenBank/DDBJ whole genome shotgun (WGS) entry which is preliminary data.</text>
</comment>
<dbReference type="GeneID" id="41971929"/>
<dbReference type="InParanoid" id="A0A507AZT1"/>
<dbReference type="AlphaFoldDB" id="A0A507AZT1"/>
<gene>
    <name evidence="2" type="ORF">E0L32_004482</name>
</gene>
<evidence type="ECO:0000313" key="3">
    <source>
        <dbReference type="Proteomes" id="UP000319257"/>
    </source>
</evidence>
<feature type="compositionally biased region" description="Polar residues" evidence="1">
    <location>
        <begin position="130"/>
        <end position="143"/>
    </location>
</feature>
<evidence type="ECO:0000256" key="1">
    <source>
        <dbReference type="SAM" id="MobiDB-lite"/>
    </source>
</evidence>
<feature type="region of interest" description="Disordered" evidence="1">
    <location>
        <begin position="78"/>
        <end position="143"/>
    </location>
</feature>
<feature type="compositionally biased region" description="Low complexity" evidence="1">
    <location>
        <begin position="81"/>
        <end position="94"/>
    </location>
</feature>
<dbReference type="RefSeq" id="XP_030997213.1">
    <property type="nucleotide sequence ID" value="XM_031138897.1"/>
</dbReference>
<dbReference type="Proteomes" id="UP000319257">
    <property type="component" value="Unassembled WGS sequence"/>
</dbReference>
<feature type="compositionally biased region" description="Polar residues" evidence="1">
    <location>
        <begin position="210"/>
        <end position="226"/>
    </location>
</feature>
<protein>
    <submittedName>
        <fullName evidence="2">Uncharacterized protein</fullName>
    </submittedName>
</protein>
<feature type="compositionally biased region" description="Basic and acidic residues" evidence="1">
    <location>
        <begin position="23"/>
        <end position="33"/>
    </location>
</feature>
<feature type="region of interest" description="Disordered" evidence="1">
    <location>
        <begin position="338"/>
        <end position="471"/>
    </location>
</feature>
<dbReference type="EMBL" id="SKBQ01000021">
    <property type="protein sequence ID" value="TPX15502.1"/>
    <property type="molecule type" value="Genomic_DNA"/>
</dbReference>
<accession>A0A507AZT1</accession>
<keyword evidence="3" id="KW-1185">Reference proteome</keyword>
<dbReference type="OrthoDB" id="5377213at2759"/>
<proteinExistence type="predicted"/>
<organism evidence="2 3">
    <name type="scientific">Thyridium curvatum</name>
    <dbReference type="NCBI Taxonomy" id="1093900"/>
    <lineage>
        <taxon>Eukaryota</taxon>
        <taxon>Fungi</taxon>
        <taxon>Dikarya</taxon>
        <taxon>Ascomycota</taxon>
        <taxon>Pezizomycotina</taxon>
        <taxon>Sordariomycetes</taxon>
        <taxon>Sordariomycetidae</taxon>
        <taxon>Thyridiales</taxon>
        <taxon>Thyridiaceae</taxon>
        <taxon>Thyridium</taxon>
    </lineage>
</organism>
<feature type="compositionally biased region" description="Basic and acidic residues" evidence="1">
    <location>
        <begin position="338"/>
        <end position="370"/>
    </location>
</feature>
<feature type="region of interest" description="Disordered" evidence="1">
    <location>
        <begin position="155"/>
        <end position="254"/>
    </location>
</feature>
<feature type="region of interest" description="Disordered" evidence="1">
    <location>
        <begin position="1"/>
        <end position="33"/>
    </location>
</feature>
<name>A0A507AZT1_9PEZI</name>